<keyword evidence="4" id="KW-1185">Reference proteome</keyword>
<evidence type="ECO:0000259" key="2">
    <source>
        <dbReference type="SMART" id="SM00867"/>
    </source>
</evidence>
<evidence type="ECO:0000256" key="1">
    <source>
        <dbReference type="ARBA" id="ARBA00008812"/>
    </source>
</evidence>
<protein>
    <submittedName>
        <fullName evidence="3">YceI family protein</fullName>
    </submittedName>
</protein>
<dbReference type="PANTHER" id="PTHR34406">
    <property type="entry name" value="PROTEIN YCEI"/>
    <property type="match status" value="1"/>
</dbReference>
<dbReference type="PANTHER" id="PTHR34406:SF1">
    <property type="entry name" value="PROTEIN YCEI"/>
    <property type="match status" value="1"/>
</dbReference>
<dbReference type="SUPFAM" id="SSF101874">
    <property type="entry name" value="YceI-like"/>
    <property type="match status" value="1"/>
</dbReference>
<evidence type="ECO:0000313" key="3">
    <source>
        <dbReference type="EMBL" id="MEO9246953.1"/>
    </source>
</evidence>
<dbReference type="Proteomes" id="UP001484097">
    <property type="component" value="Unassembled WGS sequence"/>
</dbReference>
<dbReference type="InterPro" id="IPR036761">
    <property type="entry name" value="TTHA0802/YceI-like_sf"/>
</dbReference>
<name>A0ABV0IG31_9MICC</name>
<gene>
    <name evidence="3" type="ORF">ABDK96_04605</name>
</gene>
<feature type="domain" description="Lipid/polyisoprenoid-binding YceI-like" evidence="2">
    <location>
        <begin position="8"/>
        <end position="178"/>
    </location>
</feature>
<dbReference type="InterPro" id="IPR007372">
    <property type="entry name" value="Lipid/polyisoprenoid-bd_YceI"/>
</dbReference>
<reference evidence="3 4" key="1">
    <citation type="submission" date="2024-05" db="EMBL/GenBank/DDBJ databases">
        <authorList>
            <person name="Yi C."/>
        </authorList>
    </citation>
    <scope>NUCLEOTIDE SEQUENCE [LARGE SCALE GENOMIC DNA]</scope>
    <source>
        <strain evidence="3 4">XS13</strain>
    </source>
</reference>
<dbReference type="RefSeq" id="WP_347919294.1">
    <property type="nucleotide sequence ID" value="NZ_JBDXMX010000002.1"/>
</dbReference>
<sequence length="187" mass="19700">MTAMTPGTWNLDATHTDVDFTVRHAGISKVRGTFNAVEGSLVIGEDRNASSVKVTIDANSIDTGQPDRDGHIKSADFFETEAHPNMVFESTEVRGDAAGEFVLAGNLTIKGVSRPVELKAEFGGQTVDAFGMTRAGFEATGEISRKEFGITWNAPLQAAAGGVLVSDAVKIQIDASFVLPAEEGAQA</sequence>
<dbReference type="Pfam" id="PF04264">
    <property type="entry name" value="YceI"/>
    <property type="match status" value="1"/>
</dbReference>
<comment type="similarity">
    <text evidence="1">Belongs to the UPF0312 family.</text>
</comment>
<accession>A0ABV0IG31</accession>
<evidence type="ECO:0000313" key="4">
    <source>
        <dbReference type="Proteomes" id="UP001484097"/>
    </source>
</evidence>
<proteinExistence type="inferred from homology"/>
<comment type="caution">
    <text evidence="3">The sequence shown here is derived from an EMBL/GenBank/DDBJ whole genome shotgun (WGS) entry which is preliminary data.</text>
</comment>
<dbReference type="SMART" id="SM00867">
    <property type="entry name" value="YceI"/>
    <property type="match status" value="1"/>
</dbReference>
<dbReference type="Gene3D" id="2.40.128.110">
    <property type="entry name" value="Lipid/polyisoprenoid-binding, YceI-like"/>
    <property type="match status" value="1"/>
</dbReference>
<dbReference type="EMBL" id="JBDXMX010000002">
    <property type="protein sequence ID" value="MEO9246953.1"/>
    <property type="molecule type" value="Genomic_DNA"/>
</dbReference>
<organism evidence="3 4">
    <name type="scientific">Citricoccus nitrophenolicus</name>
    <dbReference type="NCBI Taxonomy" id="863575"/>
    <lineage>
        <taxon>Bacteria</taxon>
        <taxon>Bacillati</taxon>
        <taxon>Actinomycetota</taxon>
        <taxon>Actinomycetes</taxon>
        <taxon>Micrococcales</taxon>
        <taxon>Micrococcaceae</taxon>
        <taxon>Citricoccus</taxon>
    </lineage>
</organism>